<name>B0VPP3_ACIBS</name>
<feature type="transmembrane region" description="Helical" evidence="6">
    <location>
        <begin position="219"/>
        <end position="238"/>
    </location>
</feature>
<feature type="transmembrane region" description="Helical" evidence="6">
    <location>
        <begin position="125"/>
        <end position="142"/>
    </location>
</feature>
<evidence type="ECO:0000256" key="1">
    <source>
        <dbReference type="ARBA" id="ARBA00004141"/>
    </source>
</evidence>
<dbReference type="HOGENOM" id="CLU_033863_5_3_6"/>
<dbReference type="PANTHER" id="PTHR32322:SF2">
    <property type="entry name" value="EAMA DOMAIN-CONTAINING PROTEIN"/>
    <property type="match status" value="1"/>
</dbReference>
<evidence type="ECO:0000259" key="7">
    <source>
        <dbReference type="Pfam" id="PF00892"/>
    </source>
</evidence>
<dbReference type="AlphaFoldDB" id="B0VPP3"/>
<dbReference type="SUPFAM" id="SSF103481">
    <property type="entry name" value="Multidrug resistance efflux transporter EmrE"/>
    <property type="match status" value="2"/>
</dbReference>
<keyword evidence="4 6" id="KW-1133">Transmembrane helix</keyword>
<dbReference type="GO" id="GO:0016020">
    <property type="term" value="C:membrane"/>
    <property type="evidence" value="ECO:0007669"/>
    <property type="project" value="UniProtKB-SubCell"/>
</dbReference>
<feature type="transmembrane region" description="Helical" evidence="6">
    <location>
        <begin position="70"/>
        <end position="91"/>
    </location>
</feature>
<feature type="transmembrane region" description="Helical" evidence="6">
    <location>
        <begin position="97"/>
        <end position="118"/>
    </location>
</feature>
<proteinExistence type="inferred from homology"/>
<feature type="transmembrane region" description="Helical" evidence="6">
    <location>
        <begin position="274"/>
        <end position="292"/>
    </location>
</feature>
<gene>
    <name evidence="8" type="ordered locus">ABSDF1941</name>
</gene>
<evidence type="ECO:0000256" key="6">
    <source>
        <dbReference type="SAM" id="Phobius"/>
    </source>
</evidence>
<evidence type="ECO:0000313" key="8">
    <source>
        <dbReference type="EMBL" id="CAP01276.1"/>
    </source>
</evidence>
<protein>
    <recommendedName>
        <fullName evidence="7">EamA domain-containing protein</fullName>
    </recommendedName>
</protein>
<organism evidence="8 9">
    <name type="scientific">Acinetobacter baumannii (strain SDF)</name>
    <dbReference type="NCBI Taxonomy" id="509170"/>
    <lineage>
        <taxon>Bacteria</taxon>
        <taxon>Pseudomonadati</taxon>
        <taxon>Pseudomonadota</taxon>
        <taxon>Gammaproteobacteria</taxon>
        <taxon>Moraxellales</taxon>
        <taxon>Moraxellaceae</taxon>
        <taxon>Acinetobacter</taxon>
        <taxon>Acinetobacter calcoaceticus/baumannii complex</taxon>
    </lineage>
</organism>
<dbReference type="InterPro" id="IPR050638">
    <property type="entry name" value="AA-Vitamin_Transporters"/>
</dbReference>
<evidence type="ECO:0000256" key="2">
    <source>
        <dbReference type="ARBA" id="ARBA00007362"/>
    </source>
</evidence>
<dbReference type="KEGG" id="abm:ABSDF1941"/>
<dbReference type="InterPro" id="IPR037185">
    <property type="entry name" value="EmrE-like"/>
</dbReference>
<accession>B0VPP3</accession>
<sequence length="312" mass="34483">MVIEDEVMNILLHVAVVLIWGTTWIGIAVQSHYATPVVAILWRFAISALLLWVVLLFSGKLQRIALKDHLFCMLQGLCVFGLNFICFYTAVKYVNSGLESVIFSMAVCFNAINALIFFKQKPSPNFAPAALLGLSGIVLLFWHDLINSQFNAQLLMGIGLCAIGTYGFSLGNMISVRHQKRGLNIFSTNCYAMTYGALVMLILALFTGQDLMPPMNFPFLSSVLYLAVFGTVIGFSAYFSLVGRIGAAKAAYSTLLFPLVALTVSTFFEGYEWTLNAVFGILLILLGNYLMFSKFEIGKKLFSSQKNCEKQA</sequence>
<comment type="similarity">
    <text evidence="2">Belongs to the EamA transporter family.</text>
</comment>
<evidence type="ECO:0000256" key="4">
    <source>
        <dbReference type="ARBA" id="ARBA00022989"/>
    </source>
</evidence>
<dbReference type="Proteomes" id="UP000001741">
    <property type="component" value="Chromosome"/>
</dbReference>
<feature type="domain" description="EamA" evidence="7">
    <location>
        <begin position="157"/>
        <end position="292"/>
    </location>
</feature>
<dbReference type="PANTHER" id="PTHR32322">
    <property type="entry name" value="INNER MEMBRANE TRANSPORTER"/>
    <property type="match status" value="1"/>
</dbReference>
<feature type="domain" description="EamA" evidence="7">
    <location>
        <begin position="10"/>
        <end position="141"/>
    </location>
</feature>
<dbReference type="Pfam" id="PF00892">
    <property type="entry name" value="EamA"/>
    <property type="match status" value="2"/>
</dbReference>
<feature type="transmembrane region" description="Helical" evidence="6">
    <location>
        <begin position="250"/>
        <end position="268"/>
    </location>
</feature>
<dbReference type="EMBL" id="CU468230">
    <property type="protein sequence ID" value="CAP01276.1"/>
    <property type="molecule type" value="Genomic_DNA"/>
</dbReference>
<keyword evidence="5 6" id="KW-0472">Membrane</keyword>
<reference evidence="8 9" key="1">
    <citation type="journal article" date="2008" name="PLoS ONE">
        <title>Comparative analysis of Acinetobacters: three genomes for three lifestyles.</title>
        <authorList>
            <person name="Vallenet D."/>
            <person name="Nordmann P."/>
            <person name="Barbe V."/>
            <person name="Poirel L."/>
            <person name="Mangenot S."/>
            <person name="Bataille E."/>
            <person name="Dossat C."/>
            <person name="Gas S."/>
            <person name="Kreimeyer A."/>
            <person name="Lenoble P."/>
            <person name="Oztas S."/>
            <person name="Poulain J."/>
            <person name="Segurens B."/>
            <person name="Robert C."/>
            <person name="Abergel C."/>
            <person name="Claverie J.M."/>
            <person name="Raoult D."/>
            <person name="Medigue C."/>
            <person name="Weissenbach J."/>
            <person name="Cruveiller S."/>
        </authorList>
    </citation>
    <scope>NUCLEOTIDE SEQUENCE [LARGE SCALE GENOMIC DNA]</scope>
    <source>
        <strain evidence="8 9">SDF</strain>
    </source>
</reference>
<feature type="transmembrane region" description="Helical" evidence="6">
    <location>
        <begin position="7"/>
        <end position="27"/>
    </location>
</feature>
<dbReference type="BioCyc" id="ABAU509170:GCL9-1597-MONOMER"/>
<feature type="transmembrane region" description="Helical" evidence="6">
    <location>
        <begin position="154"/>
        <end position="174"/>
    </location>
</feature>
<evidence type="ECO:0000256" key="3">
    <source>
        <dbReference type="ARBA" id="ARBA00022692"/>
    </source>
</evidence>
<feature type="transmembrane region" description="Helical" evidence="6">
    <location>
        <begin position="33"/>
        <end position="58"/>
    </location>
</feature>
<evidence type="ECO:0000313" key="9">
    <source>
        <dbReference type="Proteomes" id="UP000001741"/>
    </source>
</evidence>
<dbReference type="InterPro" id="IPR000620">
    <property type="entry name" value="EamA_dom"/>
</dbReference>
<feature type="transmembrane region" description="Helical" evidence="6">
    <location>
        <begin position="186"/>
        <end position="207"/>
    </location>
</feature>
<keyword evidence="3 6" id="KW-0812">Transmembrane</keyword>
<evidence type="ECO:0000256" key="5">
    <source>
        <dbReference type="ARBA" id="ARBA00023136"/>
    </source>
</evidence>
<comment type="subcellular location">
    <subcellularLocation>
        <location evidence="1">Membrane</location>
        <topology evidence="1">Multi-pass membrane protein</topology>
    </subcellularLocation>
</comment>